<dbReference type="GO" id="GO:0006334">
    <property type="term" value="P:nucleosome assembly"/>
    <property type="evidence" value="ECO:0007669"/>
    <property type="project" value="TreeGrafter"/>
</dbReference>
<keyword evidence="2" id="KW-0547">Nucleotide-binding</keyword>
<keyword evidence="9" id="KW-1185">Reference proteome</keyword>
<dbReference type="GO" id="GO:0042393">
    <property type="term" value="F:histone binding"/>
    <property type="evidence" value="ECO:0007669"/>
    <property type="project" value="TreeGrafter"/>
</dbReference>
<dbReference type="Proteomes" id="UP000239899">
    <property type="component" value="Unassembled WGS sequence"/>
</dbReference>
<dbReference type="PANTHER" id="PTHR23069">
    <property type="entry name" value="AAA DOMAIN-CONTAINING"/>
    <property type="match status" value="1"/>
</dbReference>
<dbReference type="SUPFAM" id="SSF52540">
    <property type="entry name" value="P-loop containing nucleoside triphosphate hydrolases"/>
    <property type="match status" value="2"/>
</dbReference>
<dbReference type="PROSITE" id="PS00674">
    <property type="entry name" value="AAA"/>
    <property type="match status" value="1"/>
</dbReference>
<dbReference type="GO" id="GO:0003682">
    <property type="term" value="F:chromatin binding"/>
    <property type="evidence" value="ECO:0007669"/>
    <property type="project" value="TreeGrafter"/>
</dbReference>
<feature type="compositionally biased region" description="Basic residues" evidence="6">
    <location>
        <begin position="288"/>
        <end position="311"/>
    </location>
</feature>
<dbReference type="Pfam" id="PF00004">
    <property type="entry name" value="AAA"/>
    <property type="match status" value="1"/>
</dbReference>
<keyword evidence="4 5" id="KW-0103">Bromodomain</keyword>
<dbReference type="GO" id="GO:0016887">
    <property type="term" value="F:ATP hydrolysis activity"/>
    <property type="evidence" value="ECO:0007669"/>
    <property type="project" value="InterPro"/>
</dbReference>
<dbReference type="SMART" id="SM00382">
    <property type="entry name" value="AAA"/>
    <property type="match status" value="1"/>
</dbReference>
<dbReference type="FunFam" id="1.10.8.60:FF:000016">
    <property type="entry name" value="ATPase family AAA domain-containing protein 2B"/>
    <property type="match status" value="1"/>
</dbReference>
<organism evidence="8 9">
    <name type="scientific">Chlorella sorokiniana</name>
    <name type="common">Freshwater green alga</name>
    <dbReference type="NCBI Taxonomy" id="3076"/>
    <lineage>
        <taxon>Eukaryota</taxon>
        <taxon>Viridiplantae</taxon>
        <taxon>Chlorophyta</taxon>
        <taxon>core chlorophytes</taxon>
        <taxon>Trebouxiophyceae</taxon>
        <taxon>Chlorellales</taxon>
        <taxon>Chlorellaceae</taxon>
        <taxon>Chlorella clade</taxon>
        <taxon>Chlorella</taxon>
    </lineage>
</organism>
<dbReference type="Pfam" id="PF00439">
    <property type="entry name" value="Bromodomain"/>
    <property type="match status" value="1"/>
</dbReference>
<dbReference type="GO" id="GO:0006337">
    <property type="term" value="P:nucleosome disassembly"/>
    <property type="evidence" value="ECO:0007669"/>
    <property type="project" value="TreeGrafter"/>
</dbReference>
<dbReference type="InterPro" id="IPR003960">
    <property type="entry name" value="ATPase_AAA_CS"/>
</dbReference>
<gene>
    <name evidence="8" type="ORF">C2E21_1626</name>
</gene>
<feature type="compositionally biased region" description="Basic and acidic residues" evidence="6">
    <location>
        <begin position="312"/>
        <end position="324"/>
    </location>
</feature>
<dbReference type="Gene3D" id="3.40.50.300">
    <property type="entry name" value="P-loop containing nucleotide triphosphate hydrolases"/>
    <property type="match status" value="1"/>
</dbReference>
<accession>A0A2P6TZS1</accession>
<sequence length="1387" mass="150978">MVHTRRKGSSSDEEEHDVQKGRSGGERRRVDPVVKEAHKRGLDVDKLHGSRTPAWRNLRGRSASQRKRSYYEGPEEQEDEDDEVEDQPSGSEAEEQEEEEESSGDDDGDDELEEDEPDGQQRRYERRTRHTVQRYSPPKDDEPQLASRGGKRDDQRRAERAERRRQRGYQQDPEDSEEEEEEQARDPGQDNERFALRYSVRQRRQVEFFDPQQYEGEMGSQQPVDSGAPSRKRERDERKRGQSDESEEERRERRREYSFRDRALVTIKPASQQPLGSQGGGSGQQERKRPRHERRHDRGGSGRLHRTSSRGRFRDEDDEVHGADDELPGTGAYGHGGHAAGGYGPPGGGAAAAAAGAAPWELVKAAGAGLPLTHLGREKAGNAEITPLQVDPSVTFDTVGGLDHYIKALKEMIFLPLVYPELFERFHIAPPRGVLFYGPPGTGKTLVARALAAHASRAGKKVSFFMRKGADVLSKWVGEAERQLRLLFEEAQRHQPAIIFFDEIDGLAPVRSSKQDQIHNSIVSTLLALMDGLDARGQVVVIGATNRVDALDGALRRPGRFDRELVFPLPNLSARADILGIHTHKWAEPPPGELLQELASLAVGYCGADLKALCTEASLASLRRHYPQIYDADDKLLIDPGRVRVERRDFLAAFQTITPASHRSAVAHARPLPPLVAPVLLDHLQRVLAQLQANFPAAAACLRSGFGGGRNPAAGFGALADDVLEGGSGSSSGTYSWAGGASLGVQRPRLLVCGPEGTGQAHLGPAILYALEGLPVHAIGLPSLLSDAGARAPEEALVHAVVEARRAAPAVLFLPHLQVWWDTAPNSLRATLWMLLADLPADLPLLLFATADVPASELDPTVCQLFNVQSGGAYELGLPDAAQRAAFFTGIAKALALPAPPEQARAERPAPLPVLPRAPEAVAAEEEAKKKAEEAAARQRYEEDAAALRALRMVLRDLTYKLLGNKKWEWFWEPEEDPEWWDKVTHPMDLATVLANVNARVYATPHQYLADIGRIVQCSREYWGADPAGVREISRACALEDEAASELGKAVPPGLQAKLEEIVGRGGPAPPPASLLALPGVAPADGRTPGAHLMSRRPTGRPQSDDAVARRATRHAAGTDQIDDRLLHTDPEAAARHIRALRRQQQEQAIQQLGSQQAEHPPQEVPQQEQQEQQPGDSPQQQQPAPTEDGLLDGVAAADEATAVAAAEAQERDVLVEVLVQSTKENLPEGAAAATPLADPAAAAAATAAKAAKGTLTAVVQQHGSSRLRWEGAAQQQQAPQAQATAAEPAAAERPQEGAASEAEQQRAVPEAPPTFQPAPEDYARAERLRAALVQQTEGLVLDNLESIHAKLSRLAVEQRRALDRDEVVAAAMETVLAWRAARQRAA</sequence>
<feature type="compositionally biased region" description="Acidic residues" evidence="6">
    <location>
        <begin position="172"/>
        <end position="183"/>
    </location>
</feature>
<protein>
    <submittedName>
        <fullName evidence="8">ATPase family AAA domain-containing-like isoform X1</fullName>
    </submittedName>
</protein>
<feature type="compositionally biased region" description="Low complexity" evidence="6">
    <location>
        <begin position="1146"/>
        <end position="1186"/>
    </location>
</feature>
<dbReference type="InterPro" id="IPR001487">
    <property type="entry name" value="Bromodomain"/>
</dbReference>
<feature type="region of interest" description="Disordered" evidence="6">
    <location>
        <begin position="1063"/>
        <end position="1127"/>
    </location>
</feature>
<comment type="similarity">
    <text evidence="1">Belongs to the AAA ATPase family.</text>
</comment>
<dbReference type="GO" id="GO:0005524">
    <property type="term" value="F:ATP binding"/>
    <property type="evidence" value="ECO:0007669"/>
    <property type="project" value="UniProtKB-KW"/>
</dbReference>
<dbReference type="InterPro" id="IPR027417">
    <property type="entry name" value="P-loop_NTPase"/>
</dbReference>
<dbReference type="STRING" id="3076.A0A2P6TZS1"/>
<dbReference type="InterPro" id="IPR003959">
    <property type="entry name" value="ATPase_AAA_core"/>
</dbReference>
<dbReference type="GO" id="GO:0005634">
    <property type="term" value="C:nucleus"/>
    <property type="evidence" value="ECO:0007669"/>
    <property type="project" value="TreeGrafter"/>
</dbReference>
<dbReference type="PROSITE" id="PS50014">
    <property type="entry name" value="BROMODOMAIN_2"/>
    <property type="match status" value="1"/>
</dbReference>
<feature type="compositionally biased region" description="Basic and acidic residues" evidence="6">
    <location>
        <begin position="17"/>
        <end position="48"/>
    </location>
</feature>
<feature type="compositionally biased region" description="Low complexity" evidence="6">
    <location>
        <begin position="1273"/>
        <end position="1300"/>
    </location>
</feature>
<comment type="caution">
    <text evidence="8">The sequence shown here is derived from an EMBL/GenBank/DDBJ whole genome shotgun (WGS) entry which is preliminary data.</text>
</comment>
<dbReference type="EMBL" id="LHPG02000003">
    <property type="protein sequence ID" value="PRW59558.1"/>
    <property type="molecule type" value="Genomic_DNA"/>
</dbReference>
<evidence type="ECO:0000256" key="6">
    <source>
        <dbReference type="SAM" id="MobiDB-lite"/>
    </source>
</evidence>
<feature type="compositionally biased region" description="Basic and acidic residues" evidence="6">
    <location>
        <begin position="184"/>
        <end position="195"/>
    </location>
</feature>
<feature type="region of interest" description="Disordered" evidence="6">
    <location>
        <begin position="1"/>
        <end position="333"/>
    </location>
</feature>
<feature type="domain" description="Bromo" evidence="7">
    <location>
        <begin position="978"/>
        <end position="1030"/>
    </location>
</feature>
<name>A0A2P6TZS1_CHLSO</name>
<evidence type="ECO:0000256" key="2">
    <source>
        <dbReference type="ARBA" id="ARBA00022741"/>
    </source>
</evidence>
<dbReference type="SUPFAM" id="SSF47370">
    <property type="entry name" value="Bromodomain"/>
    <property type="match status" value="1"/>
</dbReference>
<dbReference type="Gene3D" id="1.20.920.10">
    <property type="entry name" value="Bromodomain-like"/>
    <property type="match status" value="1"/>
</dbReference>
<evidence type="ECO:0000256" key="4">
    <source>
        <dbReference type="ARBA" id="ARBA00023117"/>
    </source>
</evidence>
<dbReference type="Gene3D" id="1.10.8.60">
    <property type="match status" value="1"/>
</dbReference>
<evidence type="ECO:0000259" key="7">
    <source>
        <dbReference type="PROSITE" id="PS50014"/>
    </source>
</evidence>
<evidence type="ECO:0000256" key="1">
    <source>
        <dbReference type="ARBA" id="ARBA00006914"/>
    </source>
</evidence>
<feature type="region of interest" description="Disordered" evidence="6">
    <location>
        <begin position="1141"/>
        <end position="1190"/>
    </location>
</feature>
<reference evidence="8 9" key="1">
    <citation type="journal article" date="2018" name="Plant J.">
        <title>Genome sequences of Chlorella sorokiniana UTEX 1602 and Micractinium conductrix SAG 241.80: implications to maltose excretion by a green alga.</title>
        <authorList>
            <person name="Arriola M.B."/>
            <person name="Velmurugan N."/>
            <person name="Zhang Y."/>
            <person name="Plunkett M.H."/>
            <person name="Hondzo H."/>
            <person name="Barney B.M."/>
        </authorList>
    </citation>
    <scope>NUCLEOTIDE SEQUENCE [LARGE SCALE GENOMIC DNA]</scope>
    <source>
        <strain evidence="9">UTEX 1602</strain>
    </source>
</reference>
<feature type="compositionally biased region" description="Acidic residues" evidence="6">
    <location>
        <begin position="73"/>
        <end position="118"/>
    </location>
</feature>
<dbReference type="InterPro" id="IPR003593">
    <property type="entry name" value="AAA+_ATPase"/>
</dbReference>
<evidence type="ECO:0000256" key="3">
    <source>
        <dbReference type="ARBA" id="ARBA00022840"/>
    </source>
</evidence>
<dbReference type="InterPro" id="IPR041569">
    <property type="entry name" value="AAA_lid_3"/>
</dbReference>
<evidence type="ECO:0000313" key="9">
    <source>
        <dbReference type="Proteomes" id="UP000239899"/>
    </source>
</evidence>
<evidence type="ECO:0000313" key="8">
    <source>
        <dbReference type="EMBL" id="PRW59558.1"/>
    </source>
</evidence>
<evidence type="ECO:0000256" key="5">
    <source>
        <dbReference type="PROSITE-ProRule" id="PRU00035"/>
    </source>
</evidence>
<proteinExistence type="inferred from homology"/>
<dbReference type="FunFam" id="3.40.50.300:FF:000061">
    <property type="entry name" value="ATPase family, AAA domain-containing 2"/>
    <property type="match status" value="1"/>
</dbReference>
<dbReference type="InterPro" id="IPR036427">
    <property type="entry name" value="Bromodomain-like_sf"/>
</dbReference>
<feature type="compositionally biased region" description="Low complexity" evidence="6">
    <location>
        <begin position="1074"/>
        <end position="1084"/>
    </location>
</feature>
<dbReference type="OrthoDB" id="5421at2759"/>
<dbReference type="PANTHER" id="PTHR23069:SF0">
    <property type="entry name" value="TAT-BINDING HOMOLOG 7"/>
    <property type="match status" value="1"/>
</dbReference>
<keyword evidence="3" id="KW-0067">ATP-binding</keyword>
<dbReference type="GO" id="GO:0045815">
    <property type="term" value="P:transcription initiation-coupled chromatin remodeling"/>
    <property type="evidence" value="ECO:0007669"/>
    <property type="project" value="TreeGrafter"/>
</dbReference>
<dbReference type="InterPro" id="IPR045199">
    <property type="entry name" value="ATAD2-like"/>
</dbReference>
<feature type="compositionally biased region" description="Basic and acidic residues" evidence="6">
    <location>
        <begin position="150"/>
        <end position="162"/>
    </location>
</feature>
<feature type="compositionally biased region" description="Basic and acidic residues" evidence="6">
    <location>
        <begin position="231"/>
        <end position="263"/>
    </location>
</feature>
<dbReference type="Pfam" id="PF17862">
    <property type="entry name" value="AAA_lid_3"/>
    <property type="match status" value="1"/>
</dbReference>
<feature type="region of interest" description="Disordered" evidence="6">
    <location>
        <begin position="1267"/>
        <end position="1319"/>
    </location>
</feature>